<feature type="repeat" description="MBT" evidence="2">
    <location>
        <begin position="60"/>
        <end position="173"/>
    </location>
</feature>
<feature type="region of interest" description="Disordered" evidence="3">
    <location>
        <begin position="1"/>
        <end position="30"/>
    </location>
</feature>
<dbReference type="STRING" id="6198.A0A074Z814"/>
<feature type="repeat" description="MBT" evidence="2">
    <location>
        <begin position="184"/>
        <end position="287"/>
    </location>
</feature>
<protein>
    <recommendedName>
        <fullName evidence="6">Mbt repeat protein</fullName>
    </recommendedName>
</protein>
<dbReference type="Pfam" id="PF02820">
    <property type="entry name" value="MBT"/>
    <property type="match status" value="3"/>
</dbReference>
<evidence type="ECO:0000256" key="3">
    <source>
        <dbReference type="SAM" id="MobiDB-lite"/>
    </source>
</evidence>
<evidence type="ECO:0008006" key="6">
    <source>
        <dbReference type="Google" id="ProtNLM"/>
    </source>
</evidence>
<dbReference type="InterPro" id="IPR050548">
    <property type="entry name" value="PcG_chromatin_remod_factors"/>
</dbReference>
<feature type="compositionally biased region" description="Polar residues" evidence="3">
    <location>
        <begin position="1"/>
        <end position="10"/>
    </location>
</feature>
<dbReference type="Proteomes" id="UP000054324">
    <property type="component" value="Unassembled WGS sequence"/>
</dbReference>
<dbReference type="PANTHER" id="PTHR12247">
    <property type="entry name" value="POLYCOMB GROUP PROTEIN"/>
    <property type="match status" value="1"/>
</dbReference>
<keyword evidence="5" id="KW-1185">Reference proteome</keyword>
<feature type="repeat" description="MBT" evidence="2">
    <location>
        <begin position="303"/>
        <end position="374"/>
    </location>
</feature>
<dbReference type="AlphaFoldDB" id="A0A074Z814"/>
<accession>A0A074Z814</accession>
<evidence type="ECO:0000313" key="5">
    <source>
        <dbReference type="Proteomes" id="UP000054324"/>
    </source>
</evidence>
<dbReference type="GO" id="GO:0003682">
    <property type="term" value="F:chromatin binding"/>
    <property type="evidence" value="ECO:0007669"/>
    <property type="project" value="TreeGrafter"/>
</dbReference>
<dbReference type="CTD" id="20324220"/>
<sequence>MKGTANTNGHVDSPMVNGKQSTVGRPRKQRTLESDVTEIAIQPKERQSVIPTPIIRSGPFDWPSYLKEIGASSVPTSHFIHVPLEIQNDCISPRLGANTPLTSSFKCDQCMEGIDPHHESLFCAFKIVEVVGRRLRLRFLGYPEKYDFWTTVDSPFLFPVGWCAHNKRRLQPPKGYSDREQLTFDWDAFLTKEGYTAVPRHLFRVSWDCPTNELPPHMFRIGHKLEAVDKRNPGIACVATVKDNIGDYILIHFDGWDSGFDQWAHITSELLHPVGYCEEKELVLSIPSGEYSLADTSFPFAINQLQAGQRCEAVDKRCPQLIRVANIVANTPQGFLTIGYDGWAEKYNVCLEASSPDLFPAGYCQATGHPLQPPPGYSPTSANRLIHI</sequence>
<name>A0A074Z814_OPIVI</name>
<dbReference type="PANTHER" id="PTHR12247:SF131">
    <property type="entry name" value="LD05287P"/>
    <property type="match status" value="1"/>
</dbReference>
<evidence type="ECO:0000256" key="1">
    <source>
        <dbReference type="ARBA" id="ARBA00022737"/>
    </source>
</evidence>
<dbReference type="RefSeq" id="XP_009174570.1">
    <property type="nucleotide sequence ID" value="XM_009176306.1"/>
</dbReference>
<evidence type="ECO:0000256" key="2">
    <source>
        <dbReference type="PROSITE-ProRule" id="PRU00459"/>
    </source>
</evidence>
<organism evidence="4 5">
    <name type="scientific">Opisthorchis viverrini</name>
    <name type="common">Southeast Asian liver fluke</name>
    <dbReference type="NCBI Taxonomy" id="6198"/>
    <lineage>
        <taxon>Eukaryota</taxon>
        <taxon>Metazoa</taxon>
        <taxon>Spiralia</taxon>
        <taxon>Lophotrochozoa</taxon>
        <taxon>Platyhelminthes</taxon>
        <taxon>Trematoda</taxon>
        <taxon>Digenea</taxon>
        <taxon>Opisthorchiida</taxon>
        <taxon>Opisthorchiata</taxon>
        <taxon>Opisthorchiidae</taxon>
        <taxon>Opisthorchis</taxon>
    </lineage>
</organism>
<dbReference type="GO" id="GO:0042393">
    <property type="term" value="F:histone binding"/>
    <property type="evidence" value="ECO:0007669"/>
    <property type="project" value="TreeGrafter"/>
</dbReference>
<dbReference type="GO" id="GO:0045892">
    <property type="term" value="P:negative regulation of DNA-templated transcription"/>
    <property type="evidence" value="ECO:0007669"/>
    <property type="project" value="TreeGrafter"/>
</dbReference>
<dbReference type="OrthoDB" id="8188861at2759"/>
<gene>
    <name evidence="4" type="ORF">T265_10052</name>
</gene>
<dbReference type="SUPFAM" id="SSF63748">
    <property type="entry name" value="Tudor/PWWP/MBT"/>
    <property type="match status" value="3"/>
</dbReference>
<dbReference type="EMBL" id="KL596948">
    <property type="protein sequence ID" value="KER21682.1"/>
    <property type="molecule type" value="Genomic_DNA"/>
</dbReference>
<dbReference type="PROSITE" id="PS51079">
    <property type="entry name" value="MBT"/>
    <property type="match status" value="3"/>
</dbReference>
<dbReference type="Gene3D" id="2.30.30.140">
    <property type="match status" value="3"/>
</dbReference>
<dbReference type="InterPro" id="IPR004092">
    <property type="entry name" value="Mbt"/>
</dbReference>
<dbReference type="KEGG" id="ovi:T265_10052"/>
<dbReference type="GO" id="GO:0035102">
    <property type="term" value="C:PRC1 complex"/>
    <property type="evidence" value="ECO:0007669"/>
    <property type="project" value="TreeGrafter"/>
</dbReference>
<proteinExistence type="predicted"/>
<evidence type="ECO:0000313" key="4">
    <source>
        <dbReference type="EMBL" id="KER21682.1"/>
    </source>
</evidence>
<keyword evidence="1" id="KW-0677">Repeat</keyword>
<dbReference type="SMART" id="SM00561">
    <property type="entry name" value="MBT"/>
    <property type="match status" value="3"/>
</dbReference>
<dbReference type="GeneID" id="20324220"/>
<reference evidence="4 5" key="1">
    <citation type="submission" date="2013-11" db="EMBL/GenBank/DDBJ databases">
        <title>Opisthorchis viverrini - life in the bile duct.</title>
        <authorList>
            <person name="Young N.D."/>
            <person name="Nagarajan N."/>
            <person name="Lin S.J."/>
            <person name="Korhonen P.K."/>
            <person name="Jex A.R."/>
            <person name="Hall R.S."/>
            <person name="Safavi-Hemami H."/>
            <person name="Kaewkong W."/>
            <person name="Bertrand D."/>
            <person name="Gao S."/>
            <person name="Seet Q."/>
            <person name="Wongkham S."/>
            <person name="Teh B.T."/>
            <person name="Wongkham C."/>
            <person name="Intapan P.M."/>
            <person name="Maleewong W."/>
            <person name="Yang X."/>
            <person name="Hu M."/>
            <person name="Wang Z."/>
            <person name="Hofmann A."/>
            <person name="Sternberg P.W."/>
            <person name="Tan P."/>
            <person name="Wang J."/>
            <person name="Gasser R.B."/>
        </authorList>
    </citation>
    <scope>NUCLEOTIDE SEQUENCE [LARGE SCALE GENOMIC DNA]</scope>
</reference>